<keyword evidence="4" id="KW-0548">Nucleotidyltransferase</keyword>
<organism evidence="4 5">
    <name type="scientific">Nephila pilipes</name>
    <name type="common">Giant wood spider</name>
    <name type="synonym">Nephila maculata</name>
    <dbReference type="NCBI Taxonomy" id="299642"/>
    <lineage>
        <taxon>Eukaryota</taxon>
        <taxon>Metazoa</taxon>
        <taxon>Ecdysozoa</taxon>
        <taxon>Arthropoda</taxon>
        <taxon>Chelicerata</taxon>
        <taxon>Arachnida</taxon>
        <taxon>Araneae</taxon>
        <taxon>Araneomorphae</taxon>
        <taxon>Entelegynae</taxon>
        <taxon>Araneoidea</taxon>
        <taxon>Nephilidae</taxon>
        <taxon>Nephila</taxon>
    </lineage>
</organism>
<comment type="caution">
    <text evidence="4">The sequence shown here is derived from an EMBL/GenBank/DDBJ whole genome shotgun (WGS) entry which is preliminary data.</text>
</comment>
<feature type="region of interest" description="Disordered" evidence="2">
    <location>
        <begin position="366"/>
        <end position="398"/>
    </location>
</feature>
<evidence type="ECO:0000259" key="3">
    <source>
        <dbReference type="PROSITE" id="PS50157"/>
    </source>
</evidence>
<dbReference type="PROSITE" id="PS50157">
    <property type="entry name" value="ZINC_FINGER_C2H2_2"/>
    <property type="match status" value="1"/>
</dbReference>
<keyword evidence="4" id="KW-0808">Transferase</keyword>
<dbReference type="OrthoDB" id="6515899at2759"/>
<keyword evidence="1" id="KW-0479">Metal-binding</keyword>
<accession>A0A8X6PTF3</accession>
<dbReference type="AlphaFoldDB" id="A0A8X6PTF3"/>
<feature type="compositionally biased region" description="Polar residues" evidence="2">
    <location>
        <begin position="366"/>
        <end position="388"/>
    </location>
</feature>
<dbReference type="GO" id="GO:0008270">
    <property type="term" value="F:zinc ion binding"/>
    <property type="evidence" value="ECO:0007669"/>
    <property type="project" value="UniProtKB-KW"/>
</dbReference>
<dbReference type="SMART" id="SM00355">
    <property type="entry name" value="ZnF_C2H2"/>
    <property type="match status" value="2"/>
</dbReference>
<dbReference type="GO" id="GO:0003964">
    <property type="term" value="F:RNA-directed DNA polymerase activity"/>
    <property type="evidence" value="ECO:0007669"/>
    <property type="project" value="UniProtKB-KW"/>
</dbReference>
<keyword evidence="5" id="KW-1185">Reference proteome</keyword>
<dbReference type="EMBL" id="BMAW01022905">
    <property type="protein sequence ID" value="GFT80344.1"/>
    <property type="molecule type" value="Genomic_DNA"/>
</dbReference>
<dbReference type="PROSITE" id="PS00028">
    <property type="entry name" value="ZINC_FINGER_C2H2_1"/>
    <property type="match status" value="1"/>
</dbReference>
<name>A0A8X6PTF3_NEPPI</name>
<dbReference type="Proteomes" id="UP000887013">
    <property type="component" value="Unassembled WGS sequence"/>
</dbReference>
<keyword evidence="4" id="KW-0695">RNA-directed DNA polymerase</keyword>
<evidence type="ECO:0000313" key="5">
    <source>
        <dbReference type="Proteomes" id="UP000887013"/>
    </source>
</evidence>
<reference evidence="4" key="1">
    <citation type="submission" date="2020-08" db="EMBL/GenBank/DDBJ databases">
        <title>Multicomponent nature underlies the extraordinary mechanical properties of spider dragline silk.</title>
        <authorList>
            <person name="Kono N."/>
            <person name="Nakamura H."/>
            <person name="Mori M."/>
            <person name="Yoshida Y."/>
            <person name="Ohtoshi R."/>
            <person name="Malay A.D."/>
            <person name="Moran D.A.P."/>
            <person name="Tomita M."/>
            <person name="Numata K."/>
            <person name="Arakawa K."/>
        </authorList>
    </citation>
    <scope>NUCLEOTIDE SEQUENCE</scope>
</reference>
<evidence type="ECO:0000256" key="1">
    <source>
        <dbReference type="PROSITE-ProRule" id="PRU00042"/>
    </source>
</evidence>
<feature type="region of interest" description="Disordered" evidence="2">
    <location>
        <begin position="44"/>
        <end position="63"/>
    </location>
</feature>
<sequence>MAQFGRTKSRASFKKLRSTSVITKTTDIPSTSTRSEIENTFRERFPDLPVFNQSSSSSENSSPDQDFLLSWLKAPPTGPPTITSFPKREYSLVVKKGLFRCEFCEKAFISKQGIDSHYDSAHGVKKKRITAKLFPQGRQDICHFCCHSPQGSQTLADHYRLIHNLEVHSDCTASSTTITISPSNFVSNQPKQRNVSQDFSSITITPSSNEQFDTTAITTNAEIHPMPDASSEDSSSRICSECGFVAHKMSGLKLHYFKVHHIKKFPKRKTSPSDPEVIEILPNSSDLLNRDPNIIEKPVIHVLPSDQNASVEDKPSDKPEFFNKIKKHVTFEQQKKIFYNQSHHSSSQSDFQPDYREFYNSKFQNKNSATSHTNSNFDSTEDSNPLSTSDRHDHPQYPYVSFQNNILKLGQQNHLASHKREQIRKDATPLIIPESNASKKIKKKRKIESLSHGIPDDTRIAPSLTSINQDRTQNKYDDVSSLDGEDEDCGPKIDLPHPSVLSSFLDPLDALIEVDDLADALTSFENLISGIVEAVQEHFHLPLQRASNNKGENKKQFDPMNAQEVQKLYKWNRRRCVRNIACPNTNRCSISKDILQNYFTMTWGAPNEEFMLEASVTKERPIVLDSLDPEFVLCCLQTCENSAPGLDQITYRQWREVDPRCLVLSKIFNICLYSDLSTLVFQITSFDFLYCLSSDTISLCSF</sequence>
<gene>
    <name evidence="4" type="ORF">NPIL_220441</name>
</gene>
<evidence type="ECO:0000256" key="2">
    <source>
        <dbReference type="SAM" id="MobiDB-lite"/>
    </source>
</evidence>
<feature type="domain" description="C2H2-type" evidence="3">
    <location>
        <begin position="99"/>
        <end position="127"/>
    </location>
</feature>
<keyword evidence="1" id="KW-0862">Zinc</keyword>
<protein>
    <submittedName>
        <fullName evidence="4">Putative reverse transcriptase</fullName>
    </submittedName>
</protein>
<proteinExistence type="predicted"/>
<keyword evidence="1" id="KW-0863">Zinc-finger</keyword>
<dbReference type="InterPro" id="IPR013087">
    <property type="entry name" value="Znf_C2H2_type"/>
</dbReference>
<evidence type="ECO:0000313" key="4">
    <source>
        <dbReference type="EMBL" id="GFT80344.1"/>
    </source>
</evidence>